<proteinExistence type="inferred from homology"/>
<evidence type="ECO:0000256" key="6">
    <source>
        <dbReference type="ARBA" id="ARBA00023180"/>
    </source>
</evidence>
<dbReference type="OMA" id="CIGAIKV"/>
<gene>
    <name evidence="11" type="ORF">DCAR_004527</name>
    <name evidence="12" type="ORF">DCAR_0104899</name>
</gene>
<sequence>MAAYGWLICVMLLMVGSLASSQNVLGHNHSKYPPDLSTICHDDSLTKGYKCEDYDVITDDGYVLRMHRFPQGRINYRGRGKKPPVYLQHGVLVDASNWFTVSHADQALPLILVEAGFDVWLGNTRGTRYSRKHVSGNFSNSDDYWDFTFSEMGKYDLPAFIDFVILQTGQKVHYMGHSLGTTQFFAAFSEWKVEKKVKTATLLSPISFLNHITAKGAIIAAKAYIPEIVGTFGISHINLKVQPLSAITYALCNFPGVNCWEVFAGFSGPNCCMNASTVNLYLHNWPQAAPIKTLIHLSQNIRTGVFSKYDYGDPATNLQHYGVPEAPIYDLQTSIPKDFPLMLCHGGPDALADPTDVQRTLSLLSSHRNIHQIYMDNYAHYDFVNAMTAKDDLYPDIVNFIRTHNHR</sequence>
<comment type="similarity">
    <text evidence="1 7">Belongs to the AB hydrolase superfamily. Lipase family.</text>
</comment>
<keyword evidence="3 7" id="KW-0378">Hydrolase</keyword>
<keyword evidence="5" id="KW-0443">Lipid metabolism</keyword>
<dbReference type="Gramene" id="KZN11871">
    <property type="protein sequence ID" value="KZN11871"/>
    <property type="gene ID" value="DCAR_004527"/>
</dbReference>
<evidence type="ECO:0000259" key="10">
    <source>
        <dbReference type="Pfam" id="PF04083"/>
    </source>
</evidence>
<dbReference type="AlphaFoldDB" id="A0A166J7D7"/>
<evidence type="ECO:0000313" key="11">
    <source>
        <dbReference type="EMBL" id="KZN11871.1"/>
    </source>
</evidence>
<evidence type="ECO:0000256" key="1">
    <source>
        <dbReference type="ARBA" id="ARBA00010701"/>
    </source>
</evidence>
<accession>A0A166J7D7</accession>
<evidence type="ECO:0000313" key="13">
    <source>
        <dbReference type="Proteomes" id="UP000077755"/>
    </source>
</evidence>
<evidence type="ECO:0000256" key="2">
    <source>
        <dbReference type="ARBA" id="ARBA00022729"/>
    </source>
</evidence>
<dbReference type="PANTHER" id="PTHR11005">
    <property type="entry name" value="LYSOSOMAL ACID LIPASE-RELATED"/>
    <property type="match status" value="1"/>
</dbReference>
<feature type="active site" description="Charge relay system" evidence="8">
    <location>
        <position position="380"/>
    </location>
</feature>
<name>A0A166J7D7_DAUCS</name>
<evidence type="ECO:0000256" key="9">
    <source>
        <dbReference type="SAM" id="SignalP"/>
    </source>
</evidence>
<dbReference type="SUPFAM" id="SSF53474">
    <property type="entry name" value="alpha/beta-Hydrolases"/>
    <property type="match status" value="1"/>
</dbReference>
<keyword evidence="6" id="KW-0325">Glycoprotein</keyword>
<dbReference type="GO" id="GO:0016788">
    <property type="term" value="F:hydrolase activity, acting on ester bonds"/>
    <property type="evidence" value="ECO:0007669"/>
    <property type="project" value="InterPro"/>
</dbReference>
<evidence type="ECO:0000313" key="12">
    <source>
        <dbReference type="EMBL" id="WOG85708.1"/>
    </source>
</evidence>
<dbReference type="Pfam" id="PF04083">
    <property type="entry name" value="Abhydro_lipase"/>
    <property type="match status" value="1"/>
</dbReference>
<dbReference type="InterPro" id="IPR025483">
    <property type="entry name" value="Lipase_euk"/>
</dbReference>
<protein>
    <recommendedName>
        <fullName evidence="7">Lipase</fullName>
    </recommendedName>
</protein>
<evidence type="ECO:0000256" key="3">
    <source>
        <dbReference type="ARBA" id="ARBA00022801"/>
    </source>
</evidence>
<dbReference type="FunFam" id="3.40.50.1820:FF:000057">
    <property type="entry name" value="Lipase"/>
    <property type="match status" value="1"/>
</dbReference>
<dbReference type="InterPro" id="IPR029058">
    <property type="entry name" value="AB_hydrolase_fold"/>
</dbReference>
<feature type="active site" description="Nucleophile" evidence="8">
    <location>
        <position position="178"/>
    </location>
</feature>
<feature type="domain" description="Partial AB-hydrolase lipase" evidence="10">
    <location>
        <begin position="47"/>
        <end position="100"/>
    </location>
</feature>
<dbReference type="EMBL" id="CP093343">
    <property type="protein sequence ID" value="WOG85708.1"/>
    <property type="molecule type" value="Genomic_DNA"/>
</dbReference>
<reference evidence="11" key="1">
    <citation type="journal article" date="2016" name="Nat. Genet.">
        <title>A high-quality carrot genome assembly provides new insights into carotenoid accumulation and asterid genome evolution.</title>
        <authorList>
            <person name="Iorizzo M."/>
            <person name="Ellison S."/>
            <person name="Senalik D."/>
            <person name="Zeng P."/>
            <person name="Satapoomin P."/>
            <person name="Huang J."/>
            <person name="Bowman M."/>
            <person name="Iovene M."/>
            <person name="Sanseverino W."/>
            <person name="Cavagnaro P."/>
            <person name="Yildiz M."/>
            <person name="Macko-Podgorni A."/>
            <person name="Moranska E."/>
            <person name="Grzebelus E."/>
            <person name="Grzebelus D."/>
            <person name="Ashrafi H."/>
            <person name="Zheng Z."/>
            <person name="Cheng S."/>
            <person name="Spooner D."/>
            <person name="Van Deynze A."/>
            <person name="Simon P."/>
        </authorList>
    </citation>
    <scope>NUCLEOTIDE SEQUENCE [LARGE SCALE GENOMIC DNA]</scope>
    <source>
        <tissue evidence="11">Leaf</tissue>
    </source>
</reference>
<evidence type="ECO:0000256" key="7">
    <source>
        <dbReference type="PIRNR" id="PIRNR000862"/>
    </source>
</evidence>
<feature type="chain" id="PRO_5007875668" description="Lipase" evidence="9">
    <location>
        <begin position="22"/>
        <end position="407"/>
    </location>
</feature>
<dbReference type="Proteomes" id="UP000077755">
    <property type="component" value="Chromosome 1"/>
</dbReference>
<keyword evidence="13" id="KW-1185">Reference proteome</keyword>
<feature type="active site" description="Charge relay system" evidence="8">
    <location>
        <position position="349"/>
    </location>
</feature>
<evidence type="ECO:0000256" key="5">
    <source>
        <dbReference type="ARBA" id="ARBA00023098"/>
    </source>
</evidence>
<dbReference type="PIRSF" id="PIRSF000862">
    <property type="entry name" value="Steryl_ester_lip"/>
    <property type="match status" value="1"/>
</dbReference>
<dbReference type="GO" id="GO:0016042">
    <property type="term" value="P:lipid catabolic process"/>
    <property type="evidence" value="ECO:0007669"/>
    <property type="project" value="UniProtKB-KW"/>
</dbReference>
<dbReference type="Gene3D" id="3.40.50.1820">
    <property type="entry name" value="alpha/beta hydrolase"/>
    <property type="match status" value="1"/>
</dbReference>
<dbReference type="InterPro" id="IPR006693">
    <property type="entry name" value="AB_hydrolase_lipase"/>
</dbReference>
<organism evidence="11">
    <name type="scientific">Daucus carota subsp. sativus</name>
    <name type="common">Carrot</name>
    <dbReference type="NCBI Taxonomy" id="79200"/>
    <lineage>
        <taxon>Eukaryota</taxon>
        <taxon>Viridiplantae</taxon>
        <taxon>Streptophyta</taxon>
        <taxon>Embryophyta</taxon>
        <taxon>Tracheophyta</taxon>
        <taxon>Spermatophyta</taxon>
        <taxon>Magnoliopsida</taxon>
        <taxon>eudicotyledons</taxon>
        <taxon>Gunneridae</taxon>
        <taxon>Pentapetalae</taxon>
        <taxon>asterids</taxon>
        <taxon>campanulids</taxon>
        <taxon>Apiales</taxon>
        <taxon>Apiaceae</taxon>
        <taxon>Apioideae</taxon>
        <taxon>Scandiceae</taxon>
        <taxon>Daucinae</taxon>
        <taxon>Daucus</taxon>
        <taxon>Daucus sect. Daucus</taxon>
    </lineage>
</organism>
<feature type="signal peptide" evidence="9">
    <location>
        <begin position="1"/>
        <end position="21"/>
    </location>
</feature>
<keyword evidence="2 9" id="KW-0732">Signal</keyword>
<dbReference type="STRING" id="79200.A0A166J7D7"/>
<dbReference type="EMBL" id="LNRQ01000001">
    <property type="protein sequence ID" value="KZN11871.1"/>
    <property type="molecule type" value="Genomic_DNA"/>
</dbReference>
<reference evidence="12" key="2">
    <citation type="submission" date="2022-03" db="EMBL/GenBank/DDBJ databases">
        <title>Draft title - Genomic analysis of global carrot germplasm unveils the trajectory of domestication and the origin of high carotenoid orange carrot.</title>
        <authorList>
            <person name="Iorizzo M."/>
            <person name="Ellison S."/>
            <person name="Senalik D."/>
            <person name="Macko-Podgorni A."/>
            <person name="Grzebelus D."/>
            <person name="Bostan H."/>
            <person name="Rolling W."/>
            <person name="Curaba J."/>
            <person name="Simon P."/>
        </authorList>
    </citation>
    <scope>NUCLEOTIDE SEQUENCE</scope>
    <source>
        <tissue evidence="12">Leaf</tissue>
    </source>
</reference>
<evidence type="ECO:0000256" key="4">
    <source>
        <dbReference type="ARBA" id="ARBA00022963"/>
    </source>
</evidence>
<evidence type="ECO:0000256" key="8">
    <source>
        <dbReference type="PIRSR" id="PIRSR000862-1"/>
    </source>
</evidence>
<keyword evidence="4 7" id="KW-0442">Lipid degradation</keyword>